<evidence type="ECO:0000259" key="15">
    <source>
        <dbReference type="SMART" id="SM00562"/>
    </source>
</evidence>
<feature type="binding site" evidence="12 13">
    <location>
        <position position="92"/>
    </location>
    <ligand>
        <name>ATP</name>
        <dbReference type="ChEBI" id="CHEBI:30616"/>
    </ligand>
</feature>
<evidence type="ECO:0000256" key="13">
    <source>
        <dbReference type="PROSITE-ProRule" id="PRU00706"/>
    </source>
</evidence>
<keyword evidence="6 12" id="KW-0479">Metal-binding</keyword>
<evidence type="ECO:0000256" key="8">
    <source>
        <dbReference type="ARBA" id="ARBA00022777"/>
    </source>
</evidence>
<dbReference type="SMART" id="SM00562">
    <property type="entry name" value="NDK"/>
    <property type="match status" value="1"/>
</dbReference>
<evidence type="ECO:0000256" key="6">
    <source>
        <dbReference type="ARBA" id="ARBA00022723"/>
    </source>
</evidence>
<keyword evidence="11 12" id="KW-0546">Nucleotide metabolism</keyword>
<sequence>MSERTLILIKPDGVSRGLVGEVLTRVERKGLRIVALDLRTLDADTAKSHYEEHAQRPFFDSLVEFITSGPLVAAVVEGHRAIESFRALAGATDPVNAAPGTIRGDLGLEVQANIVHGSDSTYSAEREIKLFFPDLA</sequence>
<comment type="caution">
    <text evidence="16">The sequence shown here is derived from an EMBL/GenBank/DDBJ whole genome shotgun (WGS) entry which is preliminary data.</text>
</comment>
<comment type="catalytic activity">
    <reaction evidence="12">
        <text>a 2'-deoxyribonucleoside 5'-diphosphate + ATP = a 2'-deoxyribonucleoside 5'-triphosphate + ADP</text>
        <dbReference type="Rhea" id="RHEA:44640"/>
        <dbReference type="ChEBI" id="CHEBI:30616"/>
        <dbReference type="ChEBI" id="CHEBI:61560"/>
        <dbReference type="ChEBI" id="CHEBI:73316"/>
        <dbReference type="ChEBI" id="CHEBI:456216"/>
        <dbReference type="EC" id="2.7.4.6"/>
    </reaction>
</comment>
<comment type="subcellular location">
    <subcellularLocation>
        <location evidence="12">Cytoplasm</location>
    </subcellularLocation>
</comment>
<gene>
    <name evidence="12" type="primary">ndk</name>
    <name evidence="16" type="ORF">CLV72_108379</name>
</gene>
<dbReference type="HAMAP" id="MF_00451">
    <property type="entry name" value="NDP_kinase"/>
    <property type="match status" value="1"/>
</dbReference>
<dbReference type="EC" id="2.7.4.6" evidence="3 12"/>
<dbReference type="PROSITE" id="PS51374">
    <property type="entry name" value="NDPK_LIKE"/>
    <property type="match status" value="1"/>
</dbReference>
<organism evidence="16 17">
    <name type="scientific">Allonocardiopsis opalescens</name>
    <dbReference type="NCBI Taxonomy" id="1144618"/>
    <lineage>
        <taxon>Bacteria</taxon>
        <taxon>Bacillati</taxon>
        <taxon>Actinomycetota</taxon>
        <taxon>Actinomycetes</taxon>
        <taxon>Streptosporangiales</taxon>
        <taxon>Allonocardiopsis</taxon>
    </lineage>
</organism>
<accession>A0A2T0PXU9</accession>
<keyword evidence="8 12" id="KW-0418">Kinase</keyword>
<dbReference type="OrthoDB" id="9801161at2"/>
<dbReference type="RefSeq" id="WP_106251286.1">
    <property type="nucleotide sequence ID" value="NZ_PVZC01000008.1"/>
</dbReference>
<evidence type="ECO:0000256" key="1">
    <source>
        <dbReference type="ARBA" id="ARBA00001946"/>
    </source>
</evidence>
<dbReference type="FunFam" id="3.30.70.141:FF:000003">
    <property type="entry name" value="Nucleoside diphosphate kinase"/>
    <property type="match status" value="1"/>
</dbReference>
<dbReference type="Gene3D" id="3.30.70.141">
    <property type="entry name" value="Nucleoside diphosphate kinase-like domain"/>
    <property type="match status" value="1"/>
</dbReference>
<feature type="domain" description="Nucleoside diphosphate kinase-like" evidence="15">
    <location>
        <begin position="2"/>
        <end position="135"/>
    </location>
</feature>
<dbReference type="PRINTS" id="PR01243">
    <property type="entry name" value="NUCDPKINASE"/>
</dbReference>
<feature type="binding site" evidence="12 13">
    <location>
        <position position="58"/>
    </location>
    <ligand>
        <name>ATP</name>
        <dbReference type="ChEBI" id="CHEBI:30616"/>
    </ligand>
</feature>
<evidence type="ECO:0000256" key="3">
    <source>
        <dbReference type="ARBA" id="ARBA00012966"/>
    </source>
</evidence>
<proteinExistence type="inferred from homology"/>
<dbReference type="Pfam" id="PF00334">
    <property type="entry name" value="NDK"/>
    <property type="match status" value="1"/>
</dbReference>
<dbReference type="NCBIfam" id="NF001908">
    <property type="entry name" value="PRK00668.1"/>
    <property type="match status" value="1"/>
</dbReference>
<evidence type="ECO:0000256" key="2">
    <source>
        <dbReference type="ARBA" id="ARBA00008142"/>
    </source>
</evidence>
<dbReference type="InterPro" id="IPR001564">
    <property type="entry name" value="Nucleoside_diP_kinase"/>
</dbReference>
<evidence type="ECO:0000313" key="17">
    <source>
        <dbReference type="Proteomes" id="UP000237846"/>
    </source>
</evidence>
<evidence type="ECO:0000256" key="5">
    <source>
        <dbReference type="ARBA" id="ARBA00022679"/>
    </source>
</evidence>
<evidence type="ECO:0000256" key="9">
    <source>
        <dbReference type="ARBA" id="ARBA00022840"/>
    </source>
</evidence>
<comment type="similarity">
    <text evidence="2 12 13 14">Belongs to the NDK family.</text>
</comment>
<keyword evidence="5 12" id="KW-0808">Transferase</keyword>
<protein>
    <recommendedName>
        <fullName evidence="4 12">Nucleoside diphosphate kinase</fullName>
        <shortName evidence="12">NDK</shortName>
        <shortName evidence="12">NDP kinase</shortName>
        <ecNumber evidence="3 12">2.7.4.6</ecNumber>
    </recommendedName>
    <alternativeName>
        <fullName evidence="12">Nucleoside-2-P kinase</fullName>
    </alternativeName>
</protein>
<dbReference type="CDD" id="cd04413">
    <property type="entry name" value="NDPk_I"/>
    <property type="match status" value="1"/>
</dbReference>
<evidence type="ECO:0000256" key="12">
    <source>
        <dbReference type="HAMAP-Rule" id="MF_00451"/>
    </source>
</evidence>
<keyword evidence="12" id="KW-0963">Cytoplasm</keyword>
<keyword evidence="12" id="KW-0597">Phosphoprotein</keyword>
<feature type="binding site" evidence="12 13">
    <location>
        <position position="86"/>
    </location>
    <ligand>
        <name>ATP</name>
        <dbReference type="ChEBI" id="CHEBI:30616"/>
    </ligand>
</feature>
<dbReference type="GO" id="GO:0006183">
    <property type="term" value="P:GTP biosynthetic process"/>
    <property type="evidence" value="ECO:0007669"/>
    <property type="project" value="UniProtKB-UniRule"/>
</dbReference>
<evidence type="ECO:0000256" key="4">
    <source>
        <dbReference type="ARBA" id="ARBA00017632"/>
    </source>
</evidence>
<dbReference type="GO" id="GO:0006241">
    <property type="term" value="P:CTP biosynthetic process"/>
    <property type="evidence" value="ECO:0007669"/>
    <property type="project" value="UniProtKB-UniRule"/>
</dbReference>
<keyword evidence="7 12" id="KW-0547">Nucleotide-binding</keyword>
<dbReference type="AlphaFoldDB" id="A0A2T0PXU9"/>
<feature type="binding site" evidence="12 13">
    <location>
        <position position="10"/>
    </location>
    <ligand>
        <name>ATP</name>
        <dbReference type="ChEBI" id="CHEBI:30616"/>
    </ligand>
</feature>
<dbReference type="GO" id="GO:0005524">
    <property type="term" value="F:ATP binding"/>
    <property type="evidence" value="ECO:0007669"/>
    <property type="project" value="UniProtKB-UniRule"/>
</dbReference>
<keyword evidence="17" id="KW-1185">Reference proteome</keyword>
<evidence type="ECO:0000313" key="16">
    <source>
        <dbReference type="EMBL" id="PRX96370.1"/>
    </source>
</evidence>
<feature type="active site" description="Pros-phosphohistidine intermediate" evidence="12 13">
    <location>
        <position position="116"/>
    </location>
</feature>
<dbReference type="PANTHER" id="PTHR11349">
    <property type="entry name" value="NUCLEOSIDE DIPHOSPHATE KINASE"/>
    <property type="match status" value="1"/>
</dbReference>
<dbReference type="SUPFAM" id="SSF54919">
    <property type="entry name" value="Nucleoside diphosphate kinase, NDK"/>
    <property type="match status" value="1"/>
</dbReference>
<dbReference type="Proteomes" id="UP000237846">
    <property type="component" value="Unassembled WGS sequence"/>
</dbReference>
<feature type="binding site" evidence="12 13">
    <location>
        <position position="103"/>
    </location>
    <ligand>
        <name>ATP</name>
        <dbReference type="ChEBI" id="CHEBI:30616"/>
    </ligand>
</feature>
<dbReference type="GO" id="GO:0046872">
    <property type="term" value="F:metal ion binding"/>
    <property type="evidence" value="ECO:0007669"/>
    <property type="project" value="UniProtKB-KW"/>
</dbReference>
<keyword evidence="9 12" id="KW-0067">ATP-binding</keyword>
<dbReference type="EMBL" id="PVZC01000008">
    <property type="protein sequence ID" value="PRX96370.1"/>
    <property type="molecule type" value="Genomic_DNA"/>
</dbReference>
<reference evidence="16 17" key="1">
    <citation type="submission" date="2018-03" db="EMBL/GenBank/DDBJ databases">
        <title>Genomic Encyclopedia of Archaeal and Bacterial Type Strains, Phase II (KMG-II): from individual species to whole genera.</title>
        <authorList>
            <person name="Goeker M."/>
        </authorList>
    </citation>
    <scope>NUCLEOTIDE SEQUENCE [LARGE SCALE GENOMIC DNA]</scope>
    <source>
        <strain evidence="16 17">DSM 45601</strain>
    </source>
</reference>
<name>A0A2T0PXU9_9ACTN</name>
<evidence type="ECO:0000256" key="7">
    <source>
        <dbReference type="ARBA" id="ARBA00022741"/>
    </source>
</evidence>
<comment type="function">
    <text evidence="12">Major role in the synthesis of nucleoside triphosphates other than ATP. The ATP gamma phosphate is transferred to the NDP beta phosphate via a ping-pong mechanism, using a phosphorylated active-site intermediate.</text>
</comment>
<evidence type="ECO:0000256" key="10">
    <source>
        <dbReference type="ARBA" id="ARBA00022842"/>
    </source>
</evidence>
<dbReference type="InterPro" id="IPR034907">
    <property type="entry name" value="NDK-like_dom"/>
</dbReference>
<evidence type="ECO:0000256" key="11">
    <source>
        <dbReference type="ARBA" id="ARBA00023080"/>
    </source>
</evidence>
<comment type="cofactor">
    <cofactor evidence="1 12">
        <name>Mg(2+)</name>
        <dbReference type="ChEBI" id="CHEBI:18420"/>
    </cofactor>
</comment>
<evidence type="ECO:0000256" key="14">
    <source>
        <dbReference type="RuleBase" id="RU004011"/>
    </source>
</evidence>
<comment type="catalytic activity">
    <reaction evidence="12">
        <text>a ribonucleoside 5'-diphosphate + ATP = a ribonucleoside 5'-triphosphate + ADP</text>
        <dbReference type="Rhea" id="RHEA:18113"/>
        <dbReference type="ChEBI" id="CHEBI:30616"/>
        <dbReference type="ChEBI" id="CHEBI:57930"/>
        <dbReference type="ChEBI" id="CHEBI:61557"/>
        <dbReference type="ChEBI" id="CHEBI:456216"/>
        <dbReference type="EC" id="2.7.4.6"/>
    </reaction>
</comment>
<feature type="binding site" evidence="12 13">
    <location>
        <position position="113"/>
    </location>
    <ligand>
        <name>ATP</name>
        <dbReference type="ChEBI" id="CHEBI:30616"/>
    </ligand>
</feature>
<comment type="subunit">
    <text evidence="12">Homotetramer.</text>
</comment>
<dbReference type="InterPro" id="IPR036850">
    <property type="entry name" value="NDK-like_dom_sf"/>
</dbReference>
<dbReference type="GO" id="GO:0005737">
    <property type="term" value="C:cytoplasm"/>
    <property type="evidence" value="ECO:0007669"/>
    <property type="project" value="UniProtKB-SubCell"/>
</dbReference>
<keyword evidence="10 12" id="KW-0460">Magnesium</keyword>
<dbReference type="GO" id="GO:0004550">
    <property type="term" value="F:nucleoside diphosphate kinase activity"/>
    <property type="evidence" value="ECO:0007669"/>
    <property type="project" value="UniProtKB-UniRule"/>
</dbReference>
<dbReference type="GO" id="GO:0006228">
    <property type="term" value="P:UTP biosynthetic process"/>
    <property type="evidence" value="ECO:0007669"/>
    <property type="project" value="UniProtKB-UniRule"/>
</dbReference>